<dbReference type="Gramene" id="TraesWEE_scaffold_060907_01G000200.1">
    <property type="protein sequence ID" value="TraesWEE_scaffold_060907_01G000200.1"/>
    <property type="gene ID" value="TraesWEE_scaffold_060907_01G000200"/>
</dbReference>
<dbReference type="Gramene" id="TraesJUL3A03G01393790.1">
    <property type="protein sequence ID" value="TraesJUL3A03G01393790.1"/>
    <property type="gene ID" value="TraesJUL3A03G01393790"/>
</dbReference>
<dbReference type="GO" id="GO:0031573">
    <property type="term" value="P:mitotic intra-S DNA damage checkpoint signaling"/>
    <property type="evidence" value="ECO:0000318"/>
    <property type="project" value="GO_Central"/>
</dbReference>
<dbReference type="InterPro" id="IPR047416">
    <property type="entry name" value="XPF_nuclease_Mus81"/>
</dbReference>
<dbReference type="Gramene" id="TraesLAC3A03G01325680.1">
    <property type="protein sequence ID" value="TraesLAC3A03G01325680.1"/>
    <property type="gene ID" value="TraesLAC3A03G01325680"/>
</dbReference>
<gene>
    <name evidence="21" type="primary">LOC123061103</name>
</gene>
<feature type="region of interest" description="Disordered" evidence="18">
    <location>
        <begin position="83"/>
        <end position="110"/>
    </location>
</feature>
<dbReference type="PANTHER" id="PTHR13451:SF15">
    <property type="entry name" value="CROSSOVER JUNCTION ENDONUCLEASE MUS81"/>
    <property type="match status" value="1"/>
</dbReference>
<evidence type="ECO:0000256" key="10">
    <source>
        <dbReference type="ARBA" id="ARBA00022776"/>
    </source>
</evidence>
<keyword evidence="6 17" id="KW-0540">Nuclease</keyword>
<comment type="subcellular location">
    <subcellularLocation>
        <location evidence="2 17">Nucleus</location>
    </subcellularLocation>
</comment>
<evidence type="ECO:0000256" key="9">
    <source>
        <dbReference type="ARBA" id="ARBA00022763"/>
    </source>
</evidence>
<evidence type="ECO:0000256" key="6">
    <source>
        <dbReference type="ARBA" id="ARBA00022722"/>
    </source>
</evidence>
<dbReference type="FunFam" id="1.10.150.670:FF:000003">
    <property type="entry name" value="Crossover junction endonuclease MUS81"/>
    <property type="match status" value="1"/>
</dbReference>
<dbReference type="AlphaFoldDB" id="A0A3B6EET9"/>
<keyword evidence="14 17" id="KW-0234">DNA repair</keyword>
<comment type="subunit">
    <text evidence="17">Interacts with EME1.</text>
</comment>
<dbReference type="Gene3D" id="3.40.50.10130">
    <property type="match status" value="1"/>
</dbReference>
<keyword evidence="13 17" id="KW-0233">DNA recombination</keyword>
<evidence type="ECO:0000313" key="22">
    <source>
        <dbReference type="Proteomes" id="UP000019116"/>
    </source>
</evidence>
<dbReference type="Gramene" id="TraesPARA_EIv1.0_0813850.1">
    <property type="protein sequence ID" value="TraesPARA_EIv1.0_0813850.1.CDS"/>
    <property type="gene ID" value="TraesPARA_EIv1.0_0813850"/>
</dbReference>
<dbReference type="SMART" id="SM00278">
    <property type="entry name" value="HhH1"/>
    <property type="match status" value="2"/>
</dbReference>
<dbReference type="Gramene" id="TraesLDM3A03G01383200.1">
    <property type="protein sequence ID" value="TraesLDM3A03G01383200.1"/>
    <property type="gene ID" value="TraesLDM3A03G01383200"/>
</dbReference>
<organism evidence="21">
    <name type="scientific">Triticum aestivum</name>
    <name type="common">Wheat</name>
    <dbReference type="NCBI Taxonomy" id="4565"/>
    <lineage>
        <taxon>Eukaryota</taxon>
        <taxon>Viridiplantae</taxon>
        <taxon>Streptophyta</taxon>
        <taxon>Embryophyta</taxon>
        <taxon>Tracheophyta</taxon>
        <taxon>Spermatophyta</taxon>
        <taxon>Magnoliopsida</taxon>
        <taxon>Liliopsida</taxon>
        <taxon>Poales</taxon>
        <taxon>Poaceae</taxon>
        <taxon>BOP clade</taxon>
        <taxon>Pooideae</taxon>
        <taxon>Triticodae</taxon>
        <taxon>Triticeae</taxon>
        <taxon>Triticinae</taxon>
        <taxon>Triticum</taxon>
    </lineage>
</organism>
<proteinExistence type="inferred from homology"/>
<dbReference type="GO" id="GO:0046872">
    <property type="term" value="F:metal ion binding"/>
    <property type="evidence" value="ECO:0007669"/>
    <property type="project" value="UniProtKB-UniRule"/>
</dbReference>
<dbReference type="Gramene" id="TraesNOR3A03G01402080.1">
    <property type="protein sequence ID" value="TraesNOR3A03G01402080.1"/>
    <property type="gene ID" value="TraesNOR3A03G01402080"/>
</dbReference>
<keyword evidence="12 17" id="KW-0460">Magnesium</keyword>
<evidence type="ECO:0000256" key="15">
    <source>
        <dbReference type="ARBA" id="ARBA00023242"/>
    </source>
</evidence>
<evidence type="ECO:0000256" key="1">
    <source>
        <dbReference type="ARBA" id="ARBA00001946"/>
    </source>
</evidence>
<dbReference type="GO" id="GO:0048476">
    <property type="term" value="C:Holliday junction resolvase complex"/>
    <property type="evidence" value="ECO:0000318"/>
    <property type="project" value="GO_Central"/>
</dbReference>
<dbReference type="Gene3D" id="1.10.150.670">
    <property type="entry name" value="Crossover junction endonuclease EME1, DNA-binding domain"/>
    <property type="match status" value="1"/>
</dbReference>
<dbReference type="Gramene" id="TraesROB_scaffold_047662_01G000100.1">
    <property type="protein sequence ID" value="TraesROB_scaffold_047662_01G000100.1"/>
    <property type="gene ID" value="TraesROB_scaffold_047662_01G000100"/>
</dbReference>
<dbReference type="GO" id="GO:0000712">
    <property type="term" value="P:resolution of meiotic recombination intermediates"/>
    <property type="evidence" value="ECO:0000318"/>
    <property type="project" value="GO_Central"/>
</dbReference>
<dbReference type="InterPro" id="IPR027421">
    <property type="entry name" value="DNA_pol_lamdba_lyase_dom_sf"/>
</dbReference>
<dbReference type="Gramene" id="TraesMAC3A03G01380060.1">
    <property type="protein sequence ID" value="TraesMAC3A03G01380060.1"/>
    <property type="gene ID" value="TraesMAC3A03G01380060"/>
</dbReference>
<dbReference type="Gramene" id="TraesNORUn03G04624220.1">
    <property type="protein sequence ID" value="TraesNORUn03G04624220.1"/>
    <property type="gene ID" value="TraesNORUn03G04624220"/>
</dbReference>
<dbReference type="InterPro" id="IPR003583">
    <property type="entry name" value="Hlx-hairpin-Hlx_DNA-bd_motif"/>
</dbReference>
<evidence type="ECO:0000256" key="13">
    <source>
        <dbReference type="ARBA" id="ARBA00023172"/>
    </source>
</evidence>
<evidence type="ECO:0000256" key="11">
    <source>
        <dbReference type="ARBA" id="ARBA00022801"/>
    </source>
</evidence>
<name>A0A3B6EET9_WHEAT</name>
<protein>
    <recommendedName>
        <fullName evidence="4 17">Crossover junction endonuclease MUS81</fullName>
        <ecNumber evidence="17">3.1.22.-</ecNumber>
    </recommendedName>
</protein>
<feature type="domain" description="Helix-hairpin-helix DNA-binding motif class 1" evidence="19">
    <location>
        <begin position="61"/>
        <end position="80"/>
    </location>
</feature>
<dbReference type="InterPro" id="IPR011335">
    <property type="entry name" value="Restrct_endonuc-II-like"/>
</dbReference>
<dbReference type="SUPFAM" id="SSF52980">
    <property type="entry name" value="Restriction endonuclease-like"/>
    <property type="match status" value="1"/>
</dbReference>
<evidence type="ECO:0000256" key="17">
    <source>
        <dbReference type="RuleBase" id="RU369042"/>
    </source>
</evidence>
<dbReference type="EnsemblPlants" id="TraesCS3A02G188900.1">
    <property type="protein sequence ID" value="TraesCS3A02G188900.1"/>
    <property type="gene ID" value="TraesCS3A02G188900"/>
</dbReference>
<dbReference type="Gramene" id="TraesCLE_scaffold_065662_01G000200.1">
    <property type="protein sequence ID" value="TraesCLE_scaffold_065662_01G000200.1"/>
    <property type="gene ID" value="TraesCLE_scaffold_065662_01G000200"/>
</dbReference>
<keyword evidence="5" id="KW-0132">Cell division</keyword>
<dbReference type="GO" id="GO:0005634">
    <property type="term" value="C:nucleus"/>
    <property type="evidence" value="ECO:0000318"/>
    <property type="project" value="GO_Central"/>
</dbReference>
<dbReference type="InterPro" id="IPR006166">
    <property type="entry name" value="ERCC4_domain"/>
</dbReference>
<keyword evidence="16" id="KW-0469">Meiosis</keyword>
<keyword evidence="10" id="KW-0498">Mitosis</keyword>
<keyword evidence="22" id="KW-1185">Reference proteome</keyword>
<evidence type="ECO:0000256" key="2">
    <source>
        <dbReference type="ARBA" id="ARBA00004123"/>
    </source>
</evidence>
<dbReference type="GO" id="GO:0006308">
    <property type="term" value="P:DNA catabolic process"/>
    <property type="evidence" value="ECO:0007669"/>
    <property type="project" value="UniProtKB-UniRule"/>
</dbReference>
<dbReference type="EC" id="3.1.22.-" evidence="17"/>
<dbReference type="GO" id="GO:0051301">
    <property type="term" value="P:cell division"/>
    <property type="evidence" value="ECO:0007669"/>
    <property type="project" value="UniProtKB-KW"/>
</dbReference>
<dbReference type="Gramene" id="TraesCS3A02G188900.1">
    <property type="protein sequence ID" value="TraesCS3A02G188900.1"/>
    <property type="gene ID" value="TraesCS3A02G188900"/>
</dbReference>
<dbReference type="Gramene" id="TraesJAG3A03G01390920.1">
    <property type="protein sequence ID" value="TraesJAG3A03G01390920.1"/>
    <property type="gene ID" value="TraesJAG3A03G01390920"/>
</dbReference>
<dbReference type="SUPFAM" id="SSF47802">
    <property type="entry name" value="DNA polymerase beta, N-terminal domain-like"/>
    <property type="match status" value="1"/>
</dbReference>
<dbReference type="PANTHER" id="PTHR13451">
    <property type="entry name" value="CLASS II CROSSOVER JUNCTION ENDONUCLEASE MUS81"/>
    <property type="match status" value="1"/>
</dbReference>
<feature type="compositionally biased region" description="Basic and acidic residues" evidence="18">
    <location>
        <begin position="92"/>
        <end position="110"/>
    </location>
</feature>
<dbReference type="GO" id="GO:0008821">
    <property type="term" value="F:crossover junction DNA endonuclease activity"/>
    <property type="evidence" value="ECO:0007669"/>
    <property type="project" value="UniProtKB-UniRule"/>
</dbReference>
<dbReference type="Gramene" id="TraesSTA3A03G01372900.1">
    <property type="protein sequence ID" value="TraesSTA3A03G01372900.1"/>
    <property type="gene ID" value="TraesSTA3A03G01372900"/>
</dbReference>
<keyword evidence="9 17" id="KW-0227">DNA damage</keyword>
<evidence type="ECO:0000256" key="12">
    <source>
        <dbReference type="ARBA" id="ARBA00022842"/>
    </source>
</evidence>
<evidence type="ECO:0000256" key="18">
    <source>
        <dbReference type="SAM" id="MobiDB-lite"/>
    </source>
</evidence>
<dbReference type="SMR" id="A0A3B6EET9"/>
<comment type="similarity">
    <text evidence="3 17">Belongs to the XPF family.</text>
</comment>
<keyword evidence="11 17" id="KW-0378">Hydrolase</keyword>
<dbReference type="Gramene" id="TraesARI3A03G01401990.1">
    <property type="protein sequence ID" value="TraesARI3A03G01401990.1"/>
    <property type="gene ID" value="TraesARI3A03G01401990"/>
</dbReference>
<evidence type="ECO:0000256" key="8">
    <source>
        <dbReference type="ARBA" id="ARBA00022759"/>
    </source>
</evidence>
<comment type="function">
    <text evidence="17">Interacts with EME1 to form a DNA structure-specific endonuclease with substrate preference for branched DNA structures with a 5'-end at the branch nick. Typical substrates include 3'-flap structures, D-loops, replication forks and nicked Holliday junctions. May be required in mitosis for the processing of stalled or collapsed replication fork intermediates. May be required in meiosis for the repair of meiosis-specific double strand breaks subsequent to single-end invasion (SEI).</text>
</comment>
<keyword evidence="10" id="KW-0131">Cell cycle</keyword>
<dbReference type="FunFam" id="3.40.50.10130:FF:000005">
    <property type="entry name" value="crossover junction endonuclease MUS81 isoform X1"/>
    <property type="match status" value="1"/>
</dbReference>
<evidence type="ECO:0000256" key="3">
    <source>
        <dbReference type="ARBA" id="ARBA00010015"/>
    </source>
</evidence>
<dbReference type="GeneID" id="123061103"/>
<dbReference type="OMA" id="DFGPKCG"/>
<dbReference type="GO" id="GO:0048257">
    <property type="term" value="F:3'-flap endonuclease activity"/>
    <property type="evidence" value="ECO:0000318"/>
    <property type="project" value="GO_Central"/>
</dbReference>
<feature type="domain" description="ERCC4" evidence="20">
    <location>
        <begin position="181"/>
        <end position="278"/>
    </location>
</feature>
<keyword evidence="8 17" id="KW-0255">Endonuclease</keyword>
<dbReference type="Pfam" id="PF02732">
    <property type="entry name" value="ERCC4"/>
    <property type="match status" value="1"/>
</dbReference>
<dbReference type="STRING" id="4565.A0A3B6EET9"/>
<dbReference type="Gramene" id="TraesSYM3A03G01403540.1">
    <property type="protein sequence ID" value="TraesSYM3A03G01403540.1"/>
    <property type="gene ID" value="TraesSYM3A03G01403540"/>
</dbReference>
<dbReference type="GO" id="GO:0000727">
    <property type="term" value="P:double-strand break repair via break-induced replication"/>
    <property type="evidence" value="ECO:0000318"/>
    <property type="project" value="GO_Central"/>
</dbReference>
<evidence type="ECO:0000256" key="7">
    <source>
        <dbReference type="ARBA" id="ARBA00022723"/>
    </source>
</evidence>
<evidence type="ECO:0000256" key="5">
    <source>
        <dbReference type="ARBA" id="ARBA00022618"/>
    </source>
</evidence>
<dbReference type="KEGG" id="taes:123061103"/>
<dbReference type="SMART" id="SM00891">
    <property type="entry name" value="ERCC4"/>
    <property type="match status" value="1"/>
</dbReference>
<evidence type="ECO:0000259" key="20">
    <source>
        <dbReference type="SMART" id="SM00891"/>
    </source>
</evidence>
<accession>A0A3B6EET9</accession>
<dbReference type="Gramene" id="TraesCAD_scaffold_072533_01G000100.1">
    <property type="protein sequence ID" value="TraesCAD_scaffold_072533_01G000100.1"/>
    <property type="gene ID" value="TraesCAD_scaffold_072533_01G000100"/>
</dbReference>
<dbReference type="InterPro" id="IPR042530">
    <property type="entry name" value="EME1/EME2_C"/>
</dbReference>
<evidence type="ECO:0000256" key="16">
    <source>
        <dbReference type="ARBA" id="ARBA00023254"/>
    </source>
</evidence>
<keyword evidence="7 17" id="KW-0479">Metal-binding</keyword>
<sequence length="431" mass="48284">MAPAMPKQRAVHLPDNEEVARLLLEKHRSMLEKDIPDNLSLTLSNAYRNVCAAKEPIRTLKDLLKIKGVGPWVIRLIKESFPASSPDLSPPKCKEKGEKGKKIKRPEHSPELVCSNSASMASQELIQLTSQEQLSYSSEVQTTGSAEFTMLDKDTGGMGNSILAMPPRLSNEKFLEAYEVVLILDDREIFGSRGKRVVGNIHSKFHVPVEIKRLPVGDGIWIARHRRSHTEYVLDFIVERKSVTDLVSSIRDSRYKDQKLRLKKCGLRKLIYLVEGDPNPLGASESIKTACFTTEILEGFDVQRTTGYSDTENTYGHLTLSIIDYYSTNFSIGANTCRVCLTYDEFVKKCCDPKKLTVSDIFALQLMQVPQVTEETAVAVIELYPTLVSLARAYSMLDGDTPAQEKMLNMKSKMVNTGASRNIFKLVWGEG</sequence>
<comment type="cofactor">
    <cofactor evidence="1 17">
        <name>Mg(2+)</name>
        <dbReference type="ChEBI" id="CHEBI:18420"/>
    </cofactor>
</comment>
<dbReference type="RefSeq" id="XP_044339964.1">
    <property type="nucleotide sequence ID" value="XM_044484029.1"/>
</dbReference>
<evidence type="ECO:0000256" key="4">
    <source>
        <dbReference type="ARBA" id="ARBA00017114"/>
    </source>
</evidence>
<dbReference type="InterPro" id="IPR033309">
    <property type="entry name" value="Mus81"/>
</dbReference>
<evidence type="ECO:0000259" key="19">
    <source>
        <dbReference type="SMART" id="SM00278"/>
    </source>
</evidence>
<dbReference type="Gramene" id="TraesKAR3A01G0151680.1">
    <property type="protein sequence ID" value="cds.TraesKAR3A01G0151680.1"/>
    <property type="gene ID" value="TraesKAR3A01G0151680"/>
</dbReference>
<keyword evidence="15 17" id="KW-0539">Nucleus</keyword>
<dbReference type="Gramene" id="TraesCS3A03G0452900.2">
    <property type="protein sequence ID" value="TraesCS3A03G0452900.2.CDS"/>
    <property type="gene ID" value="TraesCS3A03G0452900"/>
</dbReference>
<evidence type="ECO:0000256" key="14">
    <source>
        <dbReference type="ARBA" id="ARBA00023204"/>
    </source>
</evidence>
<reference evidence="21" key="2">
    <citation type="submission" date="2018-10" db="UniProtKB">
        <authorList>
            <consortium name="EnsemblPlants"/>
        </authorList>
    </citation>
    <scope>IDENTIFICATION</scope>
</reference>
<dbReference type="GO" id="GO:0003677">
    <property type="term" value="F:DNA binding"/>
    <property type="evidence" value="ECO:0007669"/>
    <property type="project" value="UniProtKB-UniRule"/>
</dbReference>
<dbReference type="CDD" id="cd20074">
    <property type="entry name" value="XPF_nuclease_Mus81"/>
    <property type="match status" value="1"/>
</dbReference>
<evidence type="ECO:0000313" key="21">
    <source>
        <dbReference type="EnsemblPlants" id="TraesCS3A02G188900.1"/>
    </source>
</evidence>
<reference evidence="21" key="1">
    <citation type="submission" date="2018-08" db="EMBL/GenBank/DDBJ databases">
        <authorList>
            <person name="Rossello M."/>
        </authorList>
    </citation>
    <scope>NUCLEOTIDE SEQUENCE [LARGE SCALE GENOMIC DNA]</scope>
    <source>
        <strain evidence="21">cv. Chinese Spring</strain>
    </source>
</reference>
<feature type="domain" description="Helix-hairpin-helix DNA-binding motif class 1" evidence="19">
    <location>
        <begin position="364"/>
        <end position="383"/>
    </location>
</feature>
<dbReference type="Proteomes" id="UP000019116">
    <property type="component" value="Chromosome 3A"/>
</dbReference>